<gene>
    <name evidence="1" type="ORF">FHG12_05165</name>
</gene>
<proteinExistence type="predicted"/>
<sequence length="396" mass="44826">MHANSLIDLLRGVWRRRALLPVLLLASCIDRFEPKVAQKSVGYLVIDGAINAAGVSTIRLSRTQNLGNKTAPPAEIKANVFIEQEAGTRYPLAETAPGTYTSAVLTLSPDKRYRLFVRSSGQREYASDFVQAKITPAIDSVTWQISDKGLQFYVNAHDDANNTRYYRWDYEETWDFNSAFRAQIELRNNRLQLLTEDINHCWATARAPSIKLSSTIKLTQDVVTHYPLTLLPSNSTKLQVKYSLLVRQYALTAAEFAYWELLQKNTESLGTLFDPLPSQLVGNVHALSDASETVIGFVGVQSVTEQRLFIDRNRDLPHTNAWLPVTGYESCVRVDTILVRNPTGPQDPRYISYFKDNPFAPIEFIDSRTKPAYSYSTAECVDCRKRGTNKQPDFWK</sequence>
<dbReference type="RefSeq" id="WP_139514713.1">
    <property type="nucleotide sequence ID" value="NZ_CP040896.1"/>
</dbReference>
<evidence type="ECO:0000313" key="2">
    <source>
        <dbReference type="Proteomes" id="UP000305398"/>
    </source>
</evidence>
<dbReference type="AlphaFoldDB" id="A0A5B8A088"/>
<evidence type="ECO:0000313" key="1">
    <source>
        <dbReference type="EMBL" id="QDA59532.1"/>
    </source>
</evidence>
<accession>A0A5B8A088</accession>
<dbReference type="InterPro" id="IPR025345">
    <property type="entry name" value="DUF4249"/>
</dbReference>
<organism evidence="1 2">
    <name type="scientific">Hymenobacter jejuensis</name>
    <dbReference type="NCBI Taxonomy" id="2502781"/>
    <lineage>
        <taxon>Bacteria</taxon>
        <taxon>Pseudomonadati</taxon>
        <taxon>Bacteroidota</taxon>
        <taxon>Cytophagia</taxon>
        <taxon>Cytophagales</taxon>
        <taxon>Hymenobacteraceae</taxon>
        <taxon>Hymenobacter</taxon>
    </lineage>
</organism>
<protein>
    <submittedName>
        <fullName evidence="1">DUF4249 domain-containing protein</fullName>
    </submittedName>
</protein>
<reference evidence="1 2" key="1">
    <citation type="submission" date="2019-06" db="EMBL/GenBank/DDBJ databases">
        <authorList>
            <person name="Srinivasan S."/>
        </authorList>
    </citation>
    <scope>NUCLEOTIDE SEQUENCE [LARGE SCALE GENOMIC DNA]</scope>
    <source>
        <strain evidence="1 2">17J68-5</strain>
    </source>
</reference>
<name>A0A5B8A088_9BACT</name>
<dbReference type="OrthoDB" id="1062680at2"/>
<dbReference type="Pfam" id="PF14054">
    <property type="entry name" value="DUF4249"/>
    <property type="match status" value="1"/>
</dbReference>
<dbReference type="KEGG" id="hyj:FHG12_05165"/>
<keyword evidence="2" id="KW-1185">Reference proteome</keyword>
<dbReference type="Proteomes" id="UP000305398">
    <property type="component" value="Chromosome"/>
</dbReference>
<dbReference type="EMBL" id="CP040896">
    <property type="protein sequence ID" value="QDA59532.1"/>
    <property type="molecule type" value="Genomic_DNA"/>
</dbReference>